<dbReference type="Gene3D" id="1.10.510.10">
    <property type="entry name" value="Transferase(Phosphotransferase) domain 1"/>
    <property type="match status" value="1"/>
</dbReference>
<feature type="domain" description="Protein kinase" evidence="5">
    <location>
        <begin position="3"/>
        <end position="281"/>
    </location>
</feature>
<keyword evidence="7" id="KW-1185">Reference proteome</keyword>
<evidence type="ECO:0000259" key="5">
    <source>
        <dbReference type="PROSITE" id="PS50011"/>
    </source>
</evidence>
<evidence type="ECO:0000256" key="2">
    <source>
        <dbReference type="ARBA" id="ARBA00022741"/>
    </source>
</evidence>
<dbReference type="InterPro" id="IPR000719">
    <property type="entry name" value="Prot_kinase_dom"/>
</dbReference>
<name>A0A913ZWI7_PATMI</name>
<dbReference type="SUPFAM" id="SSF56112">
    <property type="entry name" value="Protein kinase-like (PK-like)"/>
    <property type="match status" value="1"/>
</dbReference>
<evidence type="ECO:0000313" key="7">
    <source>
        <dbReference type="Proteomes" id="UP000887568"/>
    </source>
</evidence>
<keyword evidence="1" id="KW-0808">Transferase</keyword>
<keyword evidence="2" id="KW-0547">Nucleotide-binding</keyword>
<dbReference type="InterPro" id="IPR011009">
    <property type="entry name" value="Kinase-like_dom_sf"/>
</dbReference>
<dbReference type="PROSITE" id="PS50011">
    <property type="entry name" value="PROTEIN_KINASE_DOM"/>
    <property type="match status" value="1"/>
</dbReference>
<dbReference type="InterPro" id="IPR051681">
    <property type="entry name" value="Ser/Thr_Kinases-Pseudokinases"/>
</dbReference>
<evidence type="ECO:0000256" key="4">
    <source>
        <dbReference type="ARBA" id="ARBA00022840"/>
    </source>
</evidence>
<dbReference type="PROSITE" id="PS00108">
    <property type="entry name" value="PROTEIN_KINASE_ST"/>
    <property type="match status" value="1"/>
</dbReference>
<organism evidence="6 7">
    <name type="scientific">Patiria miniata</name>
    <name type="common">Bat star</name>
    <name type="synonym">Asterina miniata</name>
    <dbReference type="NCBI Taxonomy" id="46514"/>
    <lineage>
        <taxon>Eukaryota</taxon>
        <taxon>Metazoa</taxon>
        <taxon>Echinodermata</taxon>
        <taxon>Eleutherozoa</taxon>
        <taxon>Asterozoa</taxon>
        <taxon>Asteroidea</taxon>
        <taxon>Valvatacea</taxon>
        <taxon>Valvatida</taxon>
        <taxon>Asterinidae</taxon>
        <taxon>Patiria</taxon>
    </lineage>
</organism>
<keyword evidence="4" id="KW-0067">ATP-binding</keyword>
<dbReference type="InterPro" id="IPR008271">
    <property type="entry name" value="Ser/Thr_kinase_AS"/>
</dbReference>
<evidence type="ECO:0000313" key="6">
    <source>
        <dbReference type="EnsemblMetazoa" id="XP_038055887.1"/>
    </source>
</evidence>
<dbReference type="GO" id="GO:0004674">
    <property type="term" value="F:protein serine/threonine kinase activity"/>
    <property type="evidence" value="ECO:0007669"/>
    <property type="project" value="TreeGrafter"/>
</dbReference>
<dbReference type="OrthoDB" id="339325at2759"/>
<dbReference type="SMART" id="SM00220">
    <property type="entry name" value="S_TKc"/>
    <property type="match status" value="1"/>
</dbReference>
<sequence>MKKSSYTVIDRGHISNDFRLISNKSKNPVYLTKWKKSSGEQTVAAKCCHHFHEDEAAILARLNHKNIIKFFGVVLPTSIGESHIIVTEYAEEGSLHDVIARHCEHWPEYMQIESRWMKWAQDGARALQFIHQNKYQHGDVKSPNFLVTSDGTLKICDFGISRKCELTISTVSNRGSWPWMAPEAFGSVAYDPQSTRKPCKVTTKSDVFSYSIVIWEIMSGQAPHPGKQQIQIYKAVVERKERPQIPSHCPEHQQMSELLNKCWQAEYRSRPTMDEVLQTLLDIDKSMRESTCITQSINISN</sequence>
<dbReference type="GeneID" id="119727882"/>
<dbReference type="Pfam" id="PF07714">
    <property type="entry name" value="PK_Tyr_Ser-Thr"/>
    <property type="match status" value="1"/>
</dbReference>
<dbReference type="OMA" id="CPEHQQM"/>
<reference evidence="6" key="1">
    <citation type="submission" date="2022-11" db="UniProtKB">
        <authorList>
            <consortium name="EnsemblMetazoa"/>
        </authorList>
    </citation>
    <scope>IDENTIFICATION</scope>
</reference>
<dbReference type="PANTHER" id="PTHR44329">
    <property type="entry name" value="SERINE/THREONINE-PROTEIN KINASE TNNI3K-RELATED"/>
    <property type="match status" value="1"/>
</dbReference>
<dbReference type="EnsemblMetazoa" id="XM_038199959.1">
    <property type="protein sequence ID" value="XP_038055887.1"/>
    <property type="gene ID" value="LOC119727882"/>
</dbReference>
<protein>
    <recommendedName>
        <fullName evidence="5">Protein kinase domain-containing protein</fullName>
    </recommendedName>
</protein>
<dbReference type="RefSeq" id="XP_038055887.1">
    <property type="nucleotide sequence ID" value="XM_038199959.1"/>
</dbReference>
<dbReference type="AlphaFoldDB" id="A0A913ZWI7"/>
<dbReference type="PIRSF" id="PIRSF000654">
    <property type="entry name" value="Integrin-linked_kinase"/>
    <property type="match status" value="1"/>
</dbReference>
<proteinExistence type="predicted"/>
<dbReference type="Proteomes" id="UP000887568">
    <property type="component" value="Unplaced"/>
</dbReference>
<accession>A0A913ZWI7</accession>
<dbReference type="InterPro" id="IPR001245">
    <property type="entry name" value="Ser-Thr/Tyr_kinase_cat_dom"/>
</dbReference>
<evidence type="ECO:0000256" key="1">
    <source>
        <dbReference type="ARBA" id="ARBA00022679"/>
    </source>
</evidence>
<evidence type="ECO:0000256" key="3">
    <source>
        <dbReference type="ARBA" id="ARBA00022777"/>
    </source>
</evidence>
<keyword evidence="3" id="KW-0418">Kinase</keyword>
<dbReference type="GO" id="GO:0005524">
    <property type="term" value="F:ATP binding"/>
    <property type="evidence" value="ECO:0007669"/>
    <property type="project" value="UniProtKB-KW"/>
</dbReference>
<dbReference type="PANTHER" id="PTHR44329:SF288">
    <property type="entry name" value="MITOGEN-ACTIVATED PROTEIN KINASE KINASE KINASE 20"/>
    <property type="match status" value="1"/>
</dbReference>